<dbReference type="EMBL" id="KI912112">
    <property type="protein sequence ID" value="ETS81654.1"/>
    <property type="molecule type" value="Genomic_DNA"/>
</dbReference>
<dbReference type="InterPro" id="IPR032466">
    <property type="entry name" value="Metal_Hydrolase"/>
</dbReference>
<dbReference type="GO" id="GO:0005829">
    <property type="term" value="C:cytosol"/>
    <property type="evidence" value="ECO:0007669"/>
    <property type="project" value="TreeGrafter"/>
</dbReference>
<dbReference type="InterPro" id="IPR006680">
    <property type="entry name" value="Amidohydro-rel"/>
</dbReference>
<evidence type="ECO:0000256" key="7">
    <source>
        <dbReference type="ARBA" id="ARBA00038889"/>
    </source>
</evidence>
<dbReference type="GO" id="GO:0019748">
    <property type="term" value="P:secondary metabolic process"/>
    <property type="evidence" value="ECO:0007669"/>
    <property type="project" value="TreeGrafter"/>
</dbReference>
<sequence length="356" mass="38215">MMSPNMLKAWLTSVVVANSYAFNTSGRIDTHLHALPPAYIEAVNAAGGDPSGFPTPFWSPEFAISEMDEFGTAFGVLSISTPGVPIAGTGQAGRELARTLNTNLANYSTAPAYDGRFGFFGALPDWRDIDGTIAEIEHLYQHQPSCVGVGVYSSYGGMTPGNDTFRPIWAALQKHRALVFLHPGVLDVVPMRLGHGFPQPTLEYPLATTRAAVDLVISGTFRAHPDIDVILPHAGGTIPFIADRVLFGIASPATQGTSNVTADEAAEDLKRFYLDLALVTSPAQFNGILDFTSPDKIVFGSDSPYRPESGIADVIRDYETFVKTNVRGSLIAPDVLRSNSLELLAKHSRGYGGIPF</sequence>
<evidence type="ECO:0000256" key="5">
    <source>
        <dbReference type="ARBA" id="ARBA00023239"/>
    </source>
</evidence>
<evidence type="ECO:0000256" key="1">
    <source>
        <dbReference type="ARBA" id="ARBA00005871"/>
    </source>
</evidence>
<dbReference type="PANTHER" id="PTHR21240:SF29">
    <property type="entry name" value="AMIDOHYDROLASE-RELATED DOMAIN-CONTAINING PROTEIN"/>
    <property type="match status" value="1"/>
</dbReference>
<dbReference type="OrthoDB" id="2832284at2759"/>
<comment type="similarity">
    <text evidence="1">Belongs to the metallo-dependent hydrolases superfamily. ACMSD family.</text>
</comment>
<dbReference type="InterPro" id="IPR032465">
    <property type="entry name" value="ACMSD"/>
</dbReference>
<dbReference type="GO" id="GO:0016787">
    <property type="term" value="F:hydrolase activity"/>
    <property type="evidence" value="ECO:0007669"/>
    <property type="project" value="InterPro"/>
</dbReference>
<gene>
    <name evidence="10" type="ORF">PFICI_06656</name>
</gene>
<name>W3X6I4_PESFW</name>
<dbReference type="InParanoid" id="W3X6I4"/>
<feature type="domain" description="Amidohydrolase-related" evidence="9">
    <location>
        <begin position="28"/>
        <end position="310"/>
    </location>
</feature>
<evidence type="ECO:0000313" key="10">
    <source>
        <dbReference type="EMBL" id="ETS81654.1"/>
    </source>
</evidence>
<dbReference type="Gene3D" id="3.20.20.140">
    <property type="entry name" value="Metal-dependent hydrolases"/>
    <property type="match status" value="1"/>
</dbReference>
<dbReference type="PANTHER" id="PTHR21240">
    <property type="entry name" value="2-AMINO-3-CARBOXYLMUCONATE-6-SEMIALDEHYDE DECARBOXYLASE"/>
    <property type="match status" value="1"/>
</dbReference>
<dbReference type="RefSeq" id="XP_007833428.1">
    <property type="nucleotide sequence ID" value="XM_007835237.1"/>
</dbReference>
<keyword evidence="4" id="KW-0862">Zinc</keyword>
<reference evidence="11" key="1">
    <citation type="journal article" date="2015" name="BMC Genomics">
        <title>Genomic and transcriptomic analysis of the endophytic fungus Pestalotiopsis fici reveals its lifestyle and high potential for synthesis of natural products.</title>
        <authorList>
            <person name="Wang X."/>
            <person name="Zhang X."/>
            <person name="Liu L."/>
            <person name="Xiang M."/>
            <person name="Wang W."/>
            <person name="Sun X."/>
            <person name="Che Y."/>
            <person name="Guo L."/>
            <person name="Liu G."/>
            <person name="Guo L."/>
            <person name="Wang C."/>
            <person name="Yin W.B."/>
            <person name="Stadler M."/>
            <person name="Zhang X."/>
            <person name="Liu X."/>
        </authorList>
    </citation>
    <scope>NUCLEOTIDE SEQUENCE [LARGE SCALE GENOMIC DNA]</scope>
    <source>
        <strain evidence="11">W106-1 / CGMCC3.15140</strain>
    </source>
</reference>
<dbReference type="OMA" id="DFARFYY"/>
<protein>
    <recommendedName>
        <fullName evidence="7">6-methylsalicylate decarboxylase</fullName>
        <ecNumber evidence="7">4.1.1.52</ecNumber>
    </recommendedName>
</protein>
<dbReference type="SUPFAM" id="SSF51556">
    <property type="entry name" value="Metallo-dependent hydrolases"/>
    <property type="match status" value="1"/>
</dbReference>
<dbReference type="Proteomes" id="UP000030651">
    <property type="component" value="Unassembled WGS sequence"/>
</dbReference>
<dbReference type="GeneID" id="19271669"/>
<evidence type="ECO:0000256" key="2">
    <source>
        <dbReference type="ARBA" id="ARBA00022723"/>
    </source>
</evidence>
<proteinExistence type="inferred from homology"/>
<dbReference type="AlphaFoldDB" id="W3X6I4"/>
<keyword evidence="11" id="KW-1185">Reference proteome</keyword>
<keyword evidence="2" id="KW-0479">Metal-binding</keyword>
<dbReference type="STRING" id="1229662.W3X6I4"/>
<dbReference type="GO" id="GO:0047596">
    <property type="term" value="F:6-methylsalicylate decarboxylase activity"/>
    <property type="evidence" value="ECO:0007669"/>
    <property type="project" value="UniProtKB-EC"/>
</dbReference>
<dbReference type="GO" id="GO:0046872">
    <property type="term" value="F:metal ion binding"/>
    <property type="evidence" value="ECO:0007669"/>
    <property type="project" value="UniProtKB-KW"/>
</dbReference>
<evidence type="ECO:0000259" key="9">
    <source>
        <dbReference type="Pfam" id="PF04909"/>
    </source>
</evidence>
<evidence type="ECO:0000256" key="6">
    <source>
        <dbReference type="ARBA" id="ARBA00036832"/>
    </source>
</evidence>
<accession>W3X6I4</accession>
<dbReference type="Pfam" id="PF04909">
    <property type="entry name" value="Amidohydro_2"/>
    <property type="match status" value="1"/>
</dbReference>
<dbReference type="eggNOG" id="KOG4245">
    <property type="taxonomic scope" value="Eukaryota"/>
</dbReference>
<dbReference type="EC" id="4.1.1.52" evidence="7"/>
<evidence type="ECO:0000256" key="3">
    <source>
        <dbReference type="ARBA" id="ARBA00022793"/>
    </source>
</evidence>
<dbReference type="KEGG" id="pfy:PFICI_06656"/>
<keyword evidence="3 8" id="KW-0210">Decarboxylase</keyword>
<comment type="catalytic activity">
    <reaction evidence="6">
        <text>6-methylsalicylate + H(+) = 3-methylphenol + CO2</text>
        <dbReference type="Rhea" id="RHEA:23112"/>
        <dbReference type="ChEBI" id="CHEBI:15378"/>
        <dbReference type="ChEBI" id="CHEBI:16526"/>
        <dbReference type="ChEBI" id="CHEBI:17231"/>
        <dbReference type="ChEBI" id="CHEBI:36658"/>
        <dbReference type="EC" id="4.1.1.52"/>
    </reaction>
    <physiologicalReaction direction="left-to-right" evidence="6">
        <dbReference type="Rhea" id="RHEA:23113"/>
    </physiologicalReaction>
</comment>
<dbReference type="HOGENOM" id="CLU_039329_2_1_1"/>
<organism evidence="10 11">
    <name type="scientific">Pestalotiopsis fici (strain W106-1 / CGMCC3.15140)</name>
    <dbReference type="NCBI Taxonomy" id="1229662"/>
    <lineage>
        <taxon>Eukaryota</taxon>
        <taxon>Fungi</taxon>
        <taxon>Dikarya</taxon>
        <taxon>Ascomycota</taxon>
        <taxon>Pezizomycotina</taxon>
        <taxon>Sordariomycetes</taxon>
        <taxon>Xylariomycetidae</taxon>
        <taxon>Amphisphaeriales</taxon>
        <taxon>Sporocadaceae</taxon>
        <taxon>Pestalotiopsis</taxon>
    </lineage>
</organism>
<keyword evidence="5 8" id="KW-0456">Lyase</keyword>
<evidence type="ECO:0000256" key="8">
    <source>
        <dbReference type="RuleBase" id="RU366045"/>
    </source>
</evidence>
<evidence type="ECO:0000313" key="11">
    <source>
        <dbReference type="Proteomes" id="UP000030651"/>
    </source>
</evidence>
<evidence type="ECO:0000256" key="4">
    <source>
        <dbReference type="ARBA" id="ARBA00022833"/>
    </source>
</evidence>